<dbReference type="Proteomes" id="UP000030745">
    <property type="component" value="Unassembled WGS sequence"/>
</dbReference>
<dbReference type="EMBL" id="KK583278">
    <property type="protein sequence ID" value="KDO21904.1"/>
    <property type="molecule type" value="Genomic_DNA"/>
</dbReference>
<name>A0A067BTP3_SAPPC</name>
<dbReference type="OrthoDB" id="10517599at2759"/>
<dbReference type="Gene3D" id="1.10.510.10">
    <property type="entry name" value="Transferase(Phosphotransferase) domain 1"/>
    <property type="match status" value="1"/>
</dbReference>
<dbReference type="RefSeq" id="XP_012207350.1">
    <property type="nucleotide sequence ID" value="XM_012351960.1"/>
</dbReference>
<evidence type="ECO:0000313" key="2">
    <source>
        <dbReference type="Proteomes" id="UP000030745"/>
    </source>
</evidence>
<dbReference type="VEuPathDB" id="FungiDB:SPRG_13087"/>
<dbReference type="InterPro" id="IPR011009">
    <property type="entry name" value="Kinase-like_dom_sf"/>
</dbReference>
<gene>
    <name evidence="1" type="ORF">SPRG_13087</name>
</gene>
<sequence length="447" mass="48995">MADDDLKEYVPLLQGAHVATAETRPCAECKQAWHPIEAACAACGHDASLDDKVTCMMHRFVTLHHRGVRIDWTRTCEPCRRTLFVLETCPGCQRASPASKDELKMLLKRLGMAATKPTTKTPELRHIVAWFRRRNAARKLAAAAELDKCNTEYGHMKALIAAIQDDNLTRLEQLLAEPTTPTRHDCHGDSLVHHAVKQNNLAMLQVLLAAPGIPIDHKNNAWETPLAVAVASGAADLVRVLYAAMHPPTGDAAMTVASAYVCTEPPSVQSYILRYKLDVQVPGSRLQTWPTKLQLAFVAANALADLHAAGVAHGAFSSYSMYADPYAGAIHALYPGYVPPNTSLAPWTAPEVRIAQLPASSASDMYALGVLFTELDTLLMPTVRLGRLRDDCESWYADLVARCTTDEPTLRLTAADVVARLQPYVDAATKQDKVLCREAYTRLKLLD</sequence>
<organism evidence="1 2">
    <name type="scientific">Saprolegnia parasitica (strain CBS 223.65)</name>
    <dbReference type="NCBI Taxonomy" id="695850"/>
    <lineage>
        <taxon>Eukaryota</taxon>
        <taxon>Sar</taxon>
        <taxon>Stramenopiles</taxon>
        <taxon>Oomycota</taxon>
        <taxon>Saprolegniomycetes</taxon>
        <taxon>Saprolegniales</taxon>
        <taxon>Saprolegniaceae</taxon>
        <taxon>Saprolegnia</taxon>
    </lineage>
</organism>
<dbReference type="GeneID" id="24134992"/>
<reference evidence="1 2" key="1">
    <citation type="journal article" date="2013" name="PLoS Genet.">
        <title>Distinctive expansion of potential virulence genes in the genome of the oomycete fish pathogen Saprolegnia parasitica.</title>
        <authorList>
            <person name="Jiang R.H."/>
            <person name="de Bruijn I."/>
            <person name="Haas B.J."/>
            <person name="Belmonte R."/>
            <person name="Lobach L."/>
            <person name="Christie J."/>
            <person name="van den Ackerveken G."/>
            <person name="Bottin A."/>
            <person name="Bulone V."/>
            <person name="Diaz-Moreno S.M."/>
            <person name="Dumas B."/>
            <person name="Fan L."/>
            <person name="Gaulin E."/>
            <person name="Govers F."/>
            <person name="Grenville-Briggs L.J."/>
            <person name="Horner N.R."/>
            <person name="Levin J.Z."/>
            <person name="Mammella M."/>
            <person name="Meijer H.J."/>
            <person name="Morris P."/>
            <person name="Nusbaum C."/>
            <person name="Oome S."/>
            <person name="Phillips A.J."/>
            <person name="van Rooyen D."/>
            <person name="Rzeszutek E."/>
            <person name="Saraiva M."/>
            <person name="Secombes C.J."/>
            <person name="Seidl M.F."/>
            <person name="Snel B."/>
            <person name="Stassen J.H."/>
            <person name="Sykes S."/>
            <person name="Tripathy S."/>
            <person name="van den Berg H."/>
            <person name="Vega-Arreguin J.C."/>
            <person name="Wawra S."/>
            <person name="Young S.K."/>
            <person name="Zeng Q."/>
            <person name="Dieguez-Uribeondo J."/>
            <person name="Russ C."/>
            <person name="Tyler B.M."/>
            <person name="van West P."/>
        </authorList>
    </citation>
    <scope>NUCLEOTIDE SEQUENCE [LARGE SCALE GENOMIC DNA]</scope>
    <source>
        <strain evidence="1 2">CBS 223.65</strain>
    </source>
</reference>
<dbReference type="Gene3D" id="1.25.40.20">
    <property type="entry name" value="Ankyrin repeat-containing domain"/>
    <property type="match status" value="1"/>
</dbReference>
<keyword evidence="2" id="KW-1185">Reference proteome</keyword>
<proteinExistence type="predicted"/>
<dbReference type="KEGG" id="spar:SPRG_13087"/>
<evidence type="ECO:0000313" key="1">
    <source>
        <dbReference type="EMBL" id="KDO21904.1"/>
    </source>
</evidence>
<dbReference type="InterPro" id="IPR002110">
    <property type="entry name" value="Ankyrin_rpt"/>
</dbReference>
<dbReference type="SUPFAM" id="SSF56112">
    <property type="entry name" value="Protein kinase-like (PK-like)"/>
    <property type="match status" value="1"/>
</dbReference>
<protein>
    <submittedName>
        <fullName evidence="1">Uncharacterized protein</fullName>
    </submittedName>
</protein>
<accession>A0A067BTP3</accession>
<dbReference type="InterPro" id="IPR036770">
    <property type="entry name" value="Ankyrin_rpt-contain_sf"/>
</dbReference>
<dbReference type="Pfam" id="PF12796">
    <property type="entry name" value="Ank_2"/>
    <property type="match status" value="1"/>
</dbReference>
<dbReference type="SUPFAM" id="SSF48403">
    <property type="entry name" value="Ankyrin repeat"/>
    <property type="match status" value="1"/>
</dbReference>
<dbReference type="AlphaFoldDB" id="A0A067BTP3"/>